<dbReference type="SUPFAM" id="SSF48264">
    <property type="entry name" value="Cytochrome P450"/>
    <property type="match status" value="1"/>
</dbReference>
<dbReference type="InterPro" id="IPR036396">
    <property type="entry name" value="Cyt_P450_sf"/>
</dbReference>
<protein>
    <recommendedName>
        <fullName evidence="19">Cytochrome P450</fullName>
    </recommendedName>
</protein>
<comment type="similarity">
    <text evidence="4 15">Belongs to the cytochrome P450 family.</text>
</comment>
<accession>A0A8H5C6Z3</accession>
<evidence type="ECO:0000313" key="17">
    <source>
        <dbReference type="EMBL" id="KAF5336245.1"/>
    </source>
</evidence>
<evidence type="ECO:0000256" key="4">
    <source>
        <dbReference type="ARBA" id="ARBA00010617"/>
    </source>
</evidence>
<keyword evidence="8" id="KW-1133">Transmembrane helix</keyword>
<evidence type="ECO:0000256" key="7">
    <source>
        <dbReference type="ARBA" id="ARBA00022723"/>
    </source>
</evidence>
<evidence type="ECO:0000256" key="12">
    <source>
        <dbReference type="ARBA" id="ARBA00023136"/>
    </source>
</evidence>
<evidence type="ECO:0000256" key="13">
    <source>
        <dbReference type="ARBA" id="ARBA00023180"/>
    </source>
</evidence>
<evidence type="ECO:0000256" key="11">
    <source>
        <dbReference type="ARBA" id="ARBA00023033"/>
    </source>
</evidence>
<gene>
    <name evidence="17" type="ORF">D9758_014353</name>
</gene>
<proteinExistence type="inferred from homology"/>
<dbReference type="OrthoDB" id="2789670at2759"/>
<keyword evidence="5 14" id="KW-0349">Heme</keyword>
<keyword evidence="11 15" id="KW-0503">Monooxygenase</keyword>
<evidence type="ECO:0000256" key="15">
    <source>
        <dbReference type="RuleBase" id="RU000461"/>
    </source>
</evidence>
<keyword evidence="7 14" id="KW-0479">Metal-binding</keyword>
<keyword evidence="12" id="KW-0472">Membrane</keyword>
<reference evidence="17 18" key="1">
    <citation type="journal article" date="2020" name="ISME J.">
        <title>Uncovering the hidden diversity of litter-decomposition mechanisms in mushroom-forming fungi.</title>
        <authorList>
            <person name="Floudas D."/>
            <person name="Bentzer J."/>
            <person name="Ahren D."/>
            <person name="Johansson T."/>
            <person name="Persson P."/>
            <person name="Tunlid A."/>
        </authorList>
    </citation>
    <scope>NUCLEOTIDE SEQUENCE [LARGE SCALE GENOMIC DNA]</scope>
    <source>
        <strain evidence="17 18">CBS 291.85</strain>
    </source>
</reference>
<dbReference type="Pfam" id="PF00067">
    <property type="entry name" value="p450"/>
    <property type="match status" value="1"/>
</dbReference>
<evidence type="ECO:0000256" key="5">
    <source>
        <dbReference type="ARBA" id="ARBA00022617"/>
    </source>
</evidence>
<dbReference type="InterPro" id="IPR002401">
    <property type="entry name" value="Cyt_P450_E_grp-I"/>
</dbReference>
<dbReference type="PRINTS" id="PR00463">
    <property type="entry name" value="EP450I"/>
</dbReference>
<dbReference type="Proteomes" id="UP000559256">
    <property type="component" value="Unassembled WGS sequence"/>
</dbReference>
<dbReference type="EMBL" id="JAACJM010000230">
    <property type="protein sequence ID" value="KAF5336245.1"/>
    <property type="molecule type" value="Genomic_DNA"/>
</dbReference>
<dbReference type="InterPro" id="IPR050364">
    <property type="entry name" value="Cytochrome_P450_fung"/>
</dbReference>
<dbReference type="InterPro" id="IPR001128">
    <property type="entry name" value="Cyt_P450"/>
</dbReference>
<feature type="binding site" description="axial binding residue" evidence="14">
    <location>
        <position position="431"/>
    </location>
    <ligand>
        <name>heme</name>
        <dbReference type="ChEBI" id="CHEBI:30413"/>
    </ligand>
    <ligandPart>
        <name>Fe</name>
        <dbReference type="ChEBI" id="CHEBI:18248"/>
    </ligandPart>
</feature>
<keyword evidence="13" id="KW-0325">Glycoprotein</keyword>
<dbReference type="AlphaFoldDB" id="A0A8H5C6Z3"/>
<evidence type="ECO:0000256" key="14">
    <source>
        <dbReference type="PIRSR" id="PIRSR602401-1"/>
    </source>
</evidence>
<evidence type="ECO:0000256" key="10">
    <source>
        <dbReference type="ARBA" id="ARBA00023004"/>
    </source>
</evidence>
<dbReference type="CDD" id="cd11065">
    <property type="entry name" value="CYP64-like"/>
    <property type="match status" value="1"/>
</dbReference>
<evidence type="ECO:0000256" key="9">
    <source>
        <dbReference type="ARBA" id="ARBA00023002"/>
    </source>
</evidence>
<dbReference type="PANTHER" id="PTHR46300">
    <property type="entry name" value="P450, PUTATIVE (EUROFUNG)-RELATED-RELATED"/>
    <property type="match status" value="1"/>
</dbReference>
<evidence type="ECO:0000256" key="6">
    <source>
        <dbReference type="ARBA" id="ARBA00022692"/>
    </source>
</evidence>
<comment type="caution">
    <text evidence="17">The sequence shown here is derived from an EMBL/GenBank/DDBJ whole genome shotgun (WGS) entry which is preliminary data.</text>
</comment>
<dbReference type="Gene3D" id="1.10.630.10">
    <property type="entry name" value="Cytochrome P450"/>
    <property type="match status" value="1"/>
</dbReference>
<dbReference type="PANTHER" id="PTHR46300:SF2">
    <property type="entry name" value="CYTOCHROME P450 MONOOXYGENASE ALNH-RELATED"/>
    <property type="match status" value="1"/>
</dbReference>
<feature type="chain" id="PRO_5034721159" description="Cytochrome P450" evidence="16">
    <location>
        <begin position="21"/>
        <end position="517"/>
    </location>
</feature>
<evidence type="ECO:0000256" key="2">
    <source>
        <dbReference type="ARBA" id="ARBA00004167"/>
    </source>
</evidence>
<name>A0A8H5C6Z3_9AGAR</name>
<dbReference type="GO" id="GO:0016020">
    <property type="term" value="C:membrane"/>
    <property type="evidence" value="ECO:0007669"/>
    <property type="project" value="UniProtKB-SubCell"/>
</dbReference>
<keyword evidence="16" id="KW-0732">Signal</keyword>
<evidence type="ECO:0000256" key="3">
    <source>
        <dbReference type="ARBA" id="ARBA00005179"/>
    </source>
</evidence>
<dbReference type="PROSITE" id="PS00086">
    <property type="entry name" value="CYTOCHROME_P450"/>
    <property type="match status" value="1"/>
</dbReference>
<keyword evidence="18" id="KW-1185">Reference proteome</keyword>
<dbReference type="GO" id="GO:0004497">
    <property type="term" value="F:monooxygenase activity"/>
    <property type="evidence" value="ECO:0007669"/>
    <property type="project" value="UniProtKB-KW"/>
</dbReference>
<comment type="cofactor">
    <cofactor evidence="1 14">
        <name>heme</name>
        <dbReference type="ChEBI" id="CHEBI:30413"/>
    </cofactor>
</comment>
<keyword evidence="6" id="KW-0812">Transmembrane</keyword>
<evidence type="ECO:0008006" key="19">
    <source>
        <dbReference type="Google" id="ProtNLM"/>
    </source>
</evidence>
<dbReference type="InterPro" id="IPR017972">
    <property type="entry name" value="Cyt_P450_CS"/>
</dbReference>
<dbReference type="GO" id="GO:0005506">
    <property type="term" value="F:iron ion binding"/>
    <property type="evidence" value="ECO:0007669"/>
    <property type="project" value="InterPro"/>
</dbReference>
<evidence type="ECO:0000256" key="1">
    <source>
        <dbReference type="ARBA" id="ARBA00001971"/>
    </source>
</evidence>
<dbReference type="GO" id="GO:0016705">
    <property type="term" value="F:oxidoreductase activity, acting on paired donors, with incorporation or reduction of molecular oxygen"/>
    <property type="evidence" value="ECO:0007669"/>
    <property type="project" value="InterPro"/>
</dbReference>
<evidence type="ECO:0000256" key="8">
    <source>
        <dbReference type="ARBA" id="ARBA00022989"/>
    </source>
</evidence>
<feature type="signal peptide" evidence="16">
    <location>
        <begin position="1"/>
        <end position="20"/>
    </location>
</feature>
<dbReference type="GO" id="GO:0020037">
    <property type="term" value="F:heme binding"/>
    <property type="evidence" value="ECO:0007669"/>
    <property type="project" value="InterPro"/>
</dbReference>
<organism evidence="17 18">
    <name type="scientific">Tetrapyrgos nigripes</name>
    <dbReference type="NCBI Taxonomy" id="182062"/>
    <lineage>
        <taxon>Eukaryota</taxon>
        <taxon>Fungi</taxon>
        <taxon>Dikarya</taxon>
        <taxon>Basidiomycota</taxon>
        <taxon>Agaricomycotina</taxon>
        <taxon>Agaricomycetes</taxon>
        <taxon>Agaricomycetidae</taxon>
        <taxon>Agaricales</taxon>
        <taxon>Marasmiineae</taxon>
        <taxon>Marasmiaceae</taxon>
        <taxon>Tetrapyrgos</taxon>
    </lineage>
</organism>
<evidence type="ECO:0000313" key="18">
    <source>
        <dbReference type="Proteomes" id="UP000559256"/>
    </source>
</evidence>
<keyword evidence="9 15" id="KW-0560">Oxidoreductase</keyword>
<evidence type="ECO:0000256" key="16">
    <source>
        <dbReference type="SAM" id="SignalP"/>
    </source>
</evidence>
<comment type="subcellular location">
    <subcellularLocation>
        <location evidence="2">Membrane</location>
        <topology evidence="2">Single-pass membrane protein</topology>
    </subcellularLocation>
</comment>
<comment type="pathway">
    <text evidence="3">Secondary metabolite biosynthesis.</text>
</comment>
<sequence length="517" mass="58467">MPWQLFASIAVFLVTLYGFSKRNKVRYPPGPRGIPILGNLFQLDTKKSFETFAKWKNIYGPIIYVNVAGQPIVVLGSRKVAIEILEHRASKSADRPRLIVAEESTGDMNVGFMHHGDRWRRMRHAADYALGYKNSSKYHATQAAESTILAHGLLANSDKWVSQLERTTSSVMLSMVYDLPPILSLDTPAVVFMNTFIECIARVGVPGAYLVDSLPMLENLPRWLSKWKRDAEQEFKKFTLKFEVMFTAIKDKVATGHEQRPSFCVSLSENQSRNRLSDRECAWLAGTLYGAGQETCHDVVYLRHDIASRSPATCSGRIGQSCGRSRLPSFSDAQQLPYIRAMVKEILRWRPSTPAGLPHILSEDDYYEGYFIPKGTIYISNIWSINHDPDVWGADADDFRPERHLDEHGNLKEPGSEAHGHFAFGFGHRICAGRHVTNNSLFINMATLLWTMRLEPSKDEHGNLLKPDANSKVMNGFVMRPPPFKFNTIPRFQDAEALIQQARDEVMVEVNARPVVL</sequence>
<keyword evidence="10 14" id="KW-0408">Iron</keyword>